<keyword evidence="2" id="KW-0812">Transmembrane</keyword>
<feature type="chain" id="PRO_5045456342" evidence="3">
    <location>
        <begin position="32"/>
        <end position="235"/>
    </location>
</feature>
<feature type="domain" description="YncI copper-binding" evidence="4">
    <location>
        <begin position="96"/>
        <end position="156"/>
    </location>
</feature>
<reference evidence="6" key="1">
    <citation type="journal article" date="2019" name="Int. J. Syst. Evol. Microbiol.">
        <title>The Global Catalogue of Microorganisms (GCM) 10K type strain sequencing project: providing services to taxonomists for standard genome sequencing and annotation.</title>
        <authorList>
            <consortium name="The Broad Institute Genomics Platform"/>
            <consortium name="The Broad Institute Genome Sequencing Center for Infectious Disease"/>
            <person name="Wu L."/>
            <person name="Ma J."/>
        </authorList>
    </citation>
    <scope>NUCLEOTIDE SEQUENCE [LARGE SCALE GENOMIC DNA]</scope>
    <source>
        <strain evidence="6">CGMCC 4.7177</strain>
    </source>
</reference>
<protein>
    <submittedName>
        <fullName evidence="5">DUF1775 domain-containing protein</fullName>
    </submittedName>
</protein>
<name>A0ABV9ATM7_9ACTN</name>
<feature type="transmembrane region" description="Helical" evidence="2">
    <location>
        <begin position="205"/>
        <end position="226"/>
    </location>
</feature>
<evidence type="ECO:0000256" key="3">
    <source>
        <dbReference type="SAM" id="SignalP"/>
    </source>
</evidence>
<accession>A0ABV9ATM7</accession>
<evidence type="ECO:0000259" key="4">
    <source>
        <dbReference type="Pfam" id="PF07987"/>
    </source>
</evidence>
<evidence type="ECO:0000313" key="5">
    <source>
        <dbReference type="EMBL" id="MFC4500816.1"/>
    </source>
</evidence>
<sequence length="235" mass="24141">MNHKHRIAHRLTLLTAATGTAVLLAAGPAAAHVEVESANAQALAQNVEIAFDAESESDTAGISEIRVVLPEGIAPADVSYGEGPKGWEFTVNDDGWTVKGAALKAGVNAEYSVVVKQLPDAKELAFKMLQTYGDGRTDRWIGLDESDENPAPVLKLKAAAAGATPIGSPSPSASEPVTPTPTATATPSASKPSVSDEKEEDGLSAGVWVAIVAGVLVVAGAVTILVRRRGDVTGE</sequence>
<feature type="region of interest" description="Disordered" evidence="1">
    <location>
        <begin position="164"/>
        <end position="198"/>
    </location>
</feature>
<dbReference type="Pfam" id="PF07987">
    <property type="entry name" value="DUF1775"/>
    <property type="match status" value="1"/>
</dbReference>
<feature type="signal peptide" evidence="3">
    <location>
        <begin position="1"/>
        <end position="31"/>
    </location>
</feature>
<keyword evidence="2" id="KW-1133">Transmembrane helix</keyword>
<evidence type="ECO:0000313" key="6">
    <source>
        <dbReference type="Proteomes" id="UP001595839"/>
    </source>
</evidence>
<dbReference type="InterPro" id="IPR012533">
    <property type="entry name" value="YcnI-copper_dom"/>
</dbReference>
<dbReference type="Proteomes" id="UP001595839">
    <property type="component" value="Unassembled WGS sequence"/>
</dbReference>
<dbReference type="InterPro" id="IPR038507">
    <property type="entry name" value="YcnI-like_sf"/>
</dbReference>
<keyword evidence="2" id="KW-0472">Membrane</keyword>
<dbReference type="RefSeq" id="WP_381172124.1">
    <property type="nucleotide sequence ID" value="NZ_JBHSFK010000008.1"/>
</dbReference>
<organism evidence="5 6">
    <name type="scientific">Streptomyces vulcanius</name>
    <dbReference type="NCBI Taxonomy" id="1441876"/>
    <lineage>
        <taxon>Bacteria</taxon>
        <taxon>Bacillati</taxon>
        <taxon>Actinomycetota</taxon>
        <taxon>Actinomycetes</taxon>
        <taxon>Kitasatosporales</taxon>
        <taxon>Streptomycetaceae</taxon>
        <taxon>Streptomyces</taxon>
    </lineage>
</organism>
<dbReference type="EMBL" id="JBHSFK010000008">
    <property type="protein sequence ID" value="MFC4500816.1"/>
    <property type="molecule type" value="Genomic_DNA"/>
</dbReference>
<gene>
    <name evidence="5" type="ORF">ACFPIH_14995</name>
</gene>
<comment type="caution">
    <text evidence="5">The sequence shown here is derived from an EMBL/GenBank/DDBJ whole genome shotgun (WGS) entry which is preliminary data.</text>
</comment>
<dbReference type="Gene3D" id="2.60.40.2230">
    <property type="entry name" value="Uncharacterised protein YcnI-like PF07987, DUF1775"/>
    <property type="match status" value="1"/>
</dbReference>
<keyword evidence="3" id="KW-0732">Signal</keyword>
<feature type="compositionally biased region" description="Low complexity" evidence="1">
    <location>
        <begin position="164"/>
        <end position="193"/>
    </location>
</feature>
<evidence type="ECO:0000256" key="1">
    <source>
        <dbReference type="SAM" id="MobiDB-lite"/>
    </source>
</evidence>
<proteinExistence type="predicted"/>
<evidence type="ECO:0000256" key="2">
    <source>
        <dbReference type="SAM" id="Phobius"/>
    </source>
</evidence>
<keyword evidence="6" id="KW-1185">Reference proteome</keyword>